<dbReference type="GO" id="GO:0050660">
    <property type="term" value="F:flavin adenine dinucleotide binding"/>
    <property type="evidence" value="ECO:0007669"/>
    <property type="project" value="InterPro"/>
</dbReference>
<dbReference type="Proteomes" id="UP000053599">
    <property type="component" value="Unassembled WGS sequence"/>
</dbReference>
<keyword evidence="4" id="KW-0274">FAD</keyword>
<organism evidence="6 7">
    <name type="scientific">Exophiala sideris</name>
    <dbReference type="NCBI Taxonomy" id="1016849"/>
    <lineage>
        <taxon>Eukaryota</taxon>
        <taxon>Fungi</taxon>
        <taxon>Dikarya</taxon>
        <taxon>Ascomycota</taxon>
        <taxon>Pezizomycotina</taxon>
        <taxon>Eurotiomycetes</taxon>
        <taxon>Chaetothyriomycetidae</taxon>
        <taxon>Chaetothyriales</taxon>
        <taxon>Herpotrichiellaceae</taxon>
        <taxon>Exophiala</taxon>
    </lineage>
</organism>
<comment type="cofactor">
    <cofactor evidence="1">
        <name>FAD</name>
        <dbReference type="ChEBI" id="CHEBI:57692"/>
    </cofactor>
</comment>
<protein>
    <recommendedName>
        <fullName evidence="8">FAD/NAD(P)-binding domain-containing protein</fullName>
    </recommendedName>
</protein>
<reference evidence="6 7" key="1">
    <citation type="submission" date="2015-01" db="EMBL/GenBank/DDBJ databases">
        <title>The Genome Sequence of Exophiala sideris CBS121828.</title>
        <authorList>
            <consortium name="The Broad Institute Genomics Platform"/>
            <person name="Cuomo C."/>
            <person name="de Hoog S."/>
            <person name="Gorbushina A."/>
            <person name="Stielow B."/>
            <person name="Teixiera M."/>
            <person name="Abouelleil A."/>
            <person name="Chapman S.B."/>
            <person name="Priest M."/>
            <person name="Young S.K."/>
            <person name="Wortman J."/>
            <person name="Nusbaum C."/>
            <person name="Birren B."/>
        </authorList>
    </citation>
    <scope>NUCLEOTIDE SEQUENCE [LARGE SCALE GENOMIC DNA]</scope>
    <source>
        <strain evidence="6 7">CBS 121828</strain>
    </source>
</reference>
<evidence type="ECO:0000256" key="1">
    <source>
        <dbReference type="ARBA" id="ARBA00001974"/>
    </source>
</evidence>
<dbReference type="InterPro" id="IPR051209">
    <property type="entry name" value="FAD-bind_Monooxygenase_sf"/>
</dbReference>
<evidence type="ECO:0000256" key="3">
    <source>
        <dbReference type="ARBA" id="ARBA00022630"/>
    </source>
</evidence>
<dbReference type="SUPFAM" id="SSF51905">
    <property type="entry name" value="FAD/NAD(P)-binding domain"/>
    <property type="match status" value="3"/>
</dbReference>
<evidence type="ECO:0000256" key="5">
    <source>
        <dbReference type="ARBA" id="ARBA00023002"/>
    </source>
</evidence>
<name>A0A0D1ZKB4_9EURO</name>
<evidence type="ECO:0000256" key="4">
    <source>
        <dbReference type="ARBA" id="ARBA00022827"/>
    </source>
</evidence>
<dbReference type="InterPro" id="IPR020946">
    <property type="entry name" value="Flavin_mOase-like"/>
</dbReference>
<dbReference type="EMBL" id="KN846951">
    <property type="protein sequence ID" value="KIV87258.1"/>
    <property type="molecule type" value="Genomic_DNA"/>
</dbReference>
<accession>A0A0D1ZKB4</accession>
<dbReference type="AlphaFoldDB" id="A0A0D1ZKB4"/>
<keyword evidence="5" id="KW-0560">Oxidoreductase</keyword>
<dbReference type="OrthoDB" id="74360at2759"/>
<dbReference type="InterPro" id="IPR036188">
    <property type="entry name" value="FAD/NAD-bd_sf"/>
</dbReference>
<dbReference type="GO" id="GO:0004499">
    <property type="term" value="F:N,N-dimethylaniline monooxygenase activity"/>
    <property type="evidence" value="ECO:0007669"/>
    <property type="project" value="InterPro"/>
</dbReference>
<dbReference type="GO" id="GO:0050661">
    <property type="term" value="F:NADP binding"/>
    <property type="evidence" value="ECO:0007669"/>
    <property type="project" value="InterPro"/>
</dbReference>
<dbReference type="PANTHER" id="PTHR42877">
    <property type="entry name" value="L-ORNITHINE N(5)-MONOOXYGENASE-RELATED"/>
    <property type="match status" value="1"/>
</dbReference>
<dbReference type="Pfam" id="PF00743">
    <property type="entry name" value="FMO-like"/>
    <property type="match status" value="1"/>
</dbReference>
<keyword evidence="3" id="KW-0285">Flavoprotein</keyword>
<comment type="similarity">
    <text evidence="2">Belongs to the FAD-binding monooxygenase family.</text>
</comment>
<evidence type="ECO:0000313" key="7">
    <source>
        <dbReference type="Proteomes" id="UP000053599"/>
    </source>
</evidence>
<dbReference type="Gene3D" id="3.50.50.60">
    <property type="entry name" value="FAD/NAD(P)-binding domain"/>
    <property type="match status" value="2"/>
</dbReference>
<proteinExistence type="inferred from homology"/>
<evidence type="ECO:0000256" key="2">
    <source>
        <dbReference type="ARBA" id="ARBA00010139"/>
    </source>
</evidence>
<evidence type="ECO:0008006" key="8">
    <source>
        <dbReference type="Google" id="ProtNLM"/>
    </source>
</evidence>
<evidence type="ECO:0000313" key="6">
    <source>
        <dbReference type="EMBL" id="KIV87258.1"/>
    </source>
</evidence>
<dbReference type="PANTHER" id="PTHR42877:SF2">
    <property type="entry name" value="FAD_NAD(P)-BINDING DOMAIN-CONTAINING PROTEIN"/>
    <property type="match status" value="1"/>
</dbReference>
<gene>
    <name evidence="6" type="ORF">PV11_02814</name>
</gene>
<sequence>MPKQKLEQGPGRQGCSNLVRKRPLLQDGLQNLKQGNLGMNGDSPSETLLRHATAFTPIRKLKVVTVGCGFSALVFAHKLQHQYPQFQDLLTHKIFESRDDIGGTWLVNRYPGVQCDVPAHVYAFPFDPKPDWSHFYATGEDIQAYVKATAKKWNLGRDVHLRHRVTAALWQEDRGQWAITVEAPDRTFVEYADFLISGQGVLNKWRWPDIEGLHDFRGHKCHSAAWDETYNYSGKTIAVIGNGSSGVQIVPTLAKLPGTKVISFQRSPNYVYTHLTPSLTRPRADDTHNPAYTEEEKQRFRNDKKYHRDYRRKLISGINSAFRMFVKGSPENQAITEAARKQMAEKLNHDPVLCAKLIPEWGLGCRRITPGEGYLESFMKPNVQLVTNAVAKVTENSVISTDGQEFQVDVIACATGFDVSLKPNWKMIGRNGVDLNEAWAVDPESYLSVAACDMPNFFIFLGPNAVIAHGSLLESINWTADYMLKWFQKVATENIKSITPKTAVVKELISYGDQIHKTLIWTDSCTSWFKRNIPGGRVTAAFAGSAMLFRKLISEVRAEDFEIEYWSKNRWEFLGNGFTEYELNPDNDLSWYVEN</sequence>